<dbReference type="InterPro" id="IPR009061">
    <property type="entry name" value="DNA-bd_dom_put_sf"/>
</dbReference>
<dbReference type="SUPFAM" id="SSF46955">
    <property type="entry name" value="Putative DNA-binding domain"/>
    <property type="match status" value="1"/>
</dbReference>
<sequence>MDAATQITPTFLTQCGLSELLRLPERTLEDWCVMQAGPPYPKLGRHVRYDLQDVLT</sequence>
<proteinExistence type="predicted"/>
<dbReference type="GO" id="GO:0003677">
    <property type="term" value="F:DNA binding"/>
    <property type="evidence" value="ECO:0007669"/>
    <property type="project" value="UniProtKB-KW"/>
</dbReference>
<organism evidence="1 2">
    <name type="scientific">Cryobacterium gelidum</name>
    <dbReference type="NCBI Taxonomy" id="1259164"/>
    <lineage>
        <taxon>Bacteria</taxon>
        <taxon>Bacillati</taxon>
        <taxon>Actinomycetota</taxon>
        <taxon>Actinomycetes</taxon>
        <taxon>Micrococcales</taxon>
        <taxon>Microbacteriaceae</taxon>
        <taxon>Cryobacterium</taxon>
    </lineage>
</organism>
<gene>
    <name evidence="1" type="ORF">E3T50_01345</name>
</gene>
<comment type="caution">
    <text evidence="1">The sequence shown here is derived from an EMBL/GenBank/DDBJ whole genome shotgun (WGS) entry which is preliminary data.</text>
</comment>
<keyword evidence="2" id="KW-1185">Reference proteome</keyword>
<dbReference type="Proteomes" id="UP000297983">
    <property type="component" value="Unassembled WGS sequence"/>
</dbReference>
<reference evidence="1 2" key="1">
    <citation type="submission" date="2019-03" db="EMBL/GenBank/DDBJ databases">
        <title>Genomics of glacier-inhabiting Cryobacterium strains.</title>
        <authorList>
            <person name="Liu Q."/>
            <person name="Xin Y.-H."/>
        </authorList>
    </citation>
    <scope>NUCLEOTIDE SEQUENCE [LARGE SCALE GENOMIC DNA]</scope>
    <source>
        <strain evidence="1 2">Hz16</strain>
    </source>
</reference>
<accession>A0A4R9B0T6</accession>
<evidence type="ECO:0000313" key="2">
    <source>
        <dbReference type="Proteomes" id="UP000297983"/>
    </source>
</evidence>
<keyword evidence="1" id="KW-0238">DNA-binding</keyword>
<dbReference type="EMBL" id="SOHL01000003">
    <property type="protein sequence ID" value="TFD73888.1"/>
    <property type="molecule type" value="Genomic_DNA"/>
</dbReference>
<protein>
    <submittedName>
        <fullName evidence="1">DNA-binding protein</fullName>
    </submittedName>
</protein>
<dbReference type="AlphaFoldDB" id="A0A4R9B0T6"/>
<evidence type="ECO:0000313" key="1">
    <source>
        <dbReference type="EMBL" id="TFD73888.1"/>
    </source>
</evidence>
<name>A0A4R9B0T6_9MICO</name>